<dbReference type="EMBL" id="JTHE03000079">
    <property type="protein sequence ID" value="MCM1983816.1"/>
    <property type="molecule type" value="Genomic_DNA"/>
</dbReference>
<keyword evidence="2" id="KW-1185">Reference proteome</keyword>
<sequence length="100" mass="12037">MIKSPEIPLMTKYWIRKILIKYEDRINQKQLGKPEINAKKIQIDQLLERLHYKPEDQLICAKQLESLVNTYQVYCKQKLPRESEKIELKILYVLGYTDQD</sequence>
<dbReference type="RefSeq" id="WP_166275394.1">
    <property type="nucleotide sequence ID" value="NZ_JTHE03000079.1"/>
</dbReference>
<organism evidence="1 2">
    <name type="scientific">Lyngbya confervoides BDU141951</name>
    <dbReference type="NCBI Taxonomy" id="1574623"/>
    <lineage>
        <taxon>Bacteria</taxon>
        <taxon>Bacillati</taxon>
        <taxon>Cyanobacteriota</taxon>
        <taxon>Cyanophyceae</taxon>
        <taxon>Oscillatoriophycideae</taxon>
        <taxon>Oscillatoriales</taxon>
        <taxon>Microcoleaceae</taxon>
        <taxon>Lyngbya</taxon>
    </lineage>
</organism>
<accession>A0ABD4T5V0</accession>
<comment type="caution">
    <text evidence="1">The sequence shown here is derived from an EMBL/GenBank/DDBJ whole genome shotgun (WGS) entry which is preliminary data.</text>
</comment>
<evidence type="ECO:0000313" key="1">
    <source>
        <dbReference type="EMBL" id="MCM1983816.1"/>
    </source>
</evidence>
<evidence type="ECO:0000313" key="2">
    <source>
        <dbReference type="Proteomes" id="UP000031561"/>
    </source>
</evidence>
<reference evidence="1 2" key="1">
    <citation type="journal article" date="2015" name="Genome Announc.">
        <title>Draft Genome Sequence of Filamentous Marine Cyanobacterium Lyngbya confervoides Strain BDU141951.</title>
        <authorList>
            <person name="Chandrababunaidu M.M."/>
            <person name="Sen D."/>
            <person name="Tripathy S."/>
        </authorList>
    </citation>
    <scope>NUCLEOTIDE SEQUENCE [LARGE SCALE GENOMIC DNA]</scope>
    <source>
        <strain evidence="1 2">BDU141951</strain>
    </source>
</reference>
<name>A0ABD4T5V0_9CYAN</name>
<proteinExistence type="predicted"/>
<gene>
    <name evidence="1" type="ORF">QQ91_0013420</name>
</gene>
<protein>
    <submittedName>
        <fullName evidence="1">Uncharacterized protein</fullName>
    </submittedName>
</protein>
<dbReference type="AlphaFoldDB" id="A0ABD4T5V0"/>
<dbReference type="Proteomes" id="UP000031561">
    <property type="component" value="Unassembled WGS sequence"/>
</dbReference>